<dbReference type="EMBL" id="WXEY01000043">
    <property type="protein sequence ID" value="MZP31451.1"/>
    <property type="molecule type" value="Genomic_DNA"/>
</dbReference>
<name>A0A845LEU8_9FIRM</name>
<accession>A0A845LEU8</accession>
<dbReference type="Proteomes" id="UP000463470">
    <property type="component" value="Unassembled WGS sequence"/>
</dbReference>
<reference evidence="2 3" key="1">
    <citation type="submission" date="2020-01" db="EMBL/GenBank/DDBJ databases">
        <title>Whole-genome sequence of Heliobacterium undosum DSM 13378.</title>
        <authorList>
            <person name="Kyndt J.A."/>
            <person name="Meyer T.E."/>
        </authorList>
    </citation>
    <scope>NUCLEOTIDE SEQUENCE [LARGE SCALE GENOMIC DNA]</scope>
    <source>
        <strain evidence="2 3">DSM 13378</strain>
    </source>
</reference>
<dbReference type="Pfam" id="PF14491">
    <property type="entry name" value="DUF4435"/>
    <property type="match status" value="1"/>
</dbReference>
<evidence type="ECO:0000313" key="2">
    <source>
        <dbReference type="EMBL" id="MZP31451.1"/>
    </source>
</evidence>
<evidence type="ECO:0000259" key="1">
    <source>
        <dbReference type="Pfam" id="PF14491"/>
    </source>
</evidence>
<keyword evidence="3" id="KW-1185">Reference proteome</keyword>
<feature type="domain" description="DUF4435" evidence="1">
    <location>
        <begin position="24"/>
        <end position="258"/>
    </location>
</feature>
<dbReference type="AlphaFoldDB" id="A0A845LEU8"/>
<dbReference type="RefSeq" id="WP_161259966.1">
    <property type="nucleotide sequence ID" value="NZ_WXEY01000043.1"/>
</dbReference>
<proteinExistence type="predicted"/>
<organism evidence="2 3">
    <name type="scientific">Heliomicrobium undosum</name>
    <dbReference type="NCBI Taxonomy" id="121734"/>
    <lineage>
        <taxon>Bacteria</taxon>
        <taxon>Bacillati</taxon>
        <taxon>Bacillota</taxon>
        <taxon>Clostridia</taxon>
        <taxon>Eubacteriales</taxon>
        <taxon>Heliobacteriaceae</taxon>
        <taxon>Heliomicrobium</taxon>
    </lineage>
</organism>
<dbReference type="InterPro" id="IPR029492">
    <property type="entry name" value="DUF4435"/>
</dbReference>
<gene>
    <name evidence="2" type="ORF">GTO91_17305</name>
</gene>
<comment type="caution">
    <text evidence="2">The sequence shown here is derived from an EMBL/GenBank/DDBJ whole genome shotgun (WGS) entry which is preliminary data.</text>
</comment>
<sequence>MNKPPAYSDRGRAAVATLYTPYNDLTIFVEDKSLPHLYYVIFQRMFNDRLKIRRVIPLGGKRKVISEFKAYRSGVKRHPEPCFFVLDRDLDPYIGNDQIVDDAIIYLEEYCIENYLIEECSVLRALQWKLNDIPDNIATIVNYKGWLGSIIDPFFNLFISFAVCRLHDLGENASISPFVFIENNGYLVDNLKVENYLSKLKERYCLKYGKNEDDFNVEIENMRQVITHAILDNITTAISGKYLLASLIRYVNFICEKKADEKFFIGLLANNFDISRLDYAKNKIIGLCKIGDVPKLA</sequence>
<dbReference type="OrthoDB" id="9801813at2"/>
<protein>
    <submittedName>
        <fullName evidence="2">DUF4435 domain-containing protein</fullName>
    </submittedName>
</protein>
<evidence type="ECO:0000313" key="3">
    <source>
        <dbReference type="Proteomes" id="UP000463470"/>
    </source>
</evidence>